<dbReference type="KEGG" id="theu:HPC62_00520"/>
<accession>A0A6M8BC28</accession>
<organism evidence="6 7">
    <name type="scientific">Thermoleptolyngbya sichuanensis A183</name>
    <dbReference type="NCBI Taxonomy" id="2737172"/>
    <lineage>
        <taxon>Bacteria</taxon>
        <taxon>Bacillati</taxon>
        <taxon>Cyanobacteriota</taxon>
        <taxon>Cyanophyceae</taxon>
        <taxon>Oculatellales</taxon>
        <taxon>Oculatellaceae</taxon>
        <taxon>Thermoleptolyngbya</taxon>
        <taxon>Thermoleptolyngbya sichuanensis</taxon>
    </lineage>
</organism>
<protein>
    <recommendedName>
        <fullName evidence="3">Glycine cleavage system H protein</fullName>
    </recommendedName>
</protein>
<dbReference type="NCBIfam" id="TIGR00527">
    <property type="entry name" value="gcvH"/>
    <property type="match status" value="1"/>
</dbReference>
<keyword evidence="7" id="KW-1185">Reference proteome</keyword>
<dbReference type="InterPro" id="IPR002930">
    <property type="entry name" value="GCV_H"/>
</dbReference>
<dbReference type="InterPro" id="IPR017453">
    <property type="entry name" value="GCV_H_sub"/>
</dbReference>
<dbReference type="PANTHER" id="PTHR11715">
    <property type="entry name" value="GLYCINE CLEAVAGE SYSTEM H PROTEIN"/>
    <property type="match status" value="1"/>
</dbReference>
<evidence type="ECO:0000313" key="6">
    <source>
        <dbReference type="EMBL" id="QKD80853.1"/>
    </source>
</evidence>
<sequence length="131" mass="14265">MSLEYPEDLKYTDSHEYIRLDGDTATIGITAFAVDQLGDIVFLELPEVGDALERGETFGTVESVKAVEDLKAPLSGKVIERNDPLLDAPEQLADDPYGTAWLLKVEVSDGAELDDALSMEEYVALVEGEEG</sequence>
<dbReference type="AlphaFoldDB" id="A0A6M8BC28"/>
<gene>
    <name evidence="3 6" type="primary">gcvH</name>
    <name evidence="6" type="ORF">HPC62_00520</name>
</gene>
<dbReference type="GO" id="GO:0005829">
    <property type="term" value="C:cytosol"/>
    <property type="evidence" value="ECO:0007669"/>
    <property type="project" value="TreeGrafter"/>
</dbReference>
<evidence type="ECO:0000256" key="2">
    <source>
        <dbReference type="ARBA" id="ARBA00022823"/>
    </source>
</evidence>
<proteinExistence type="inferred from homology"/>
<dbReference type="GO" id="GO:0005960">
    <property type="term" value="C:glycine cleavage complex"/>
    <property type="evidence" value="ECO:0007669"/>
    <property type="project" value="InterPro"/>
</dbReference>
<comment type="subunit">
    <text evidence="3">The glycine cleavage system is composed of four proteins: P, T, L and H.</text>
</comment>
<dbReference type="InterPro" id="IPR000089">
    <property type="entry name" value="Biotin_lipoyl"/>
</dbReference>
<dbReference type="PROSITE" id="PS50968">
    <property type="entry name" value="BIOTINYL_LIPOYL"/>
    <property type="match status" value="1"/>
</dbReference>
<dbReference type="PANTHER" id="PTHR11715:SF3">
    <property type="entry name" value="GLYCINE CLEAVAGE SYSTEM H PROTEIN-RELATED"/>
    <property type="match status" value="1"/>
</dbReference>
<dbReference type="InterPro" id="IPR033753">
    <property type="entry name" value="GCV_H/Fam206"/>
</dbReference>
<dbReference type="GO" id="GO:0019464">
    <property type="term" value="P:glycine decarboxylation via glycine cleavage system"/>
    <property type="evidence" value="ECO:0007669"/>
    <property type="project" value="UniProtKB-UniRule"/>
</dbReference>
<dbReference type="SUPFAM" id="SSF51230">
    <property type="entry name" value="Single hybrid motif"/>
    <property type="match status" value="1"/>
</dbReference>
<dbReference type="CDD" id="cd06848">
    <property type="entry name" value="GCS_H"/>
    <property type="match status" value="1"/>
</dbReference>
<feature type="domain" description="Lipoyl-binding" evidence="5">
    <location>
        <begin position="24"/>
        <end position="106"/>
    </location>
</feature>
<dbReference type="GO" id="GO:0009249">
    <property type="term" value="P:protein lipoylation"/>
    <property type="evidence" value="ECO:0007669"/>
    <property type="project" value="TreeGrafter"/>
</dbReference>
<keyword evidence="2 3" id="KW-0450">Lipoyl</keyword>
<feature type="modified residue" description="N6-lipoyllysine" evidence="3 4">
    <location>
        <position position="65"/>
    </location>
</feature>
<evidence type="ECO:0000259" key="5">
    <source>
        <dbReference type="PROSITE" id="PS50968"/>
    </source>
</evidence>
<name>A0A6M8BC28_9CYAN</name>
<evidence type="ECO:0000256" key="1">
    <source>
        <dbReference type="ARBA" id="ARBA00009249"/>
    </source>
</evidence>
<dbReference type="RefSeq" id="WP_172353285.1">
    <property type="nucleotide sequence ID" value="NZ_CP053661.1"/>
</dbReference>
<dbReference type="Gene3D" id="2.40.50.100">
    <property type="match status" value="1"/>
</dbReference>
<dbReference type="Proteomes" id="UP000505210">
    <property type="component" value="Chromosome"/>
</dbReference>
<comment type="cofactor">
    <cofactor evidence="3">
        <name>(R)-lipoate</name>
        <dbReference type="ChEBI" id="CHEBI:83088"/>
    </cofactor>
    <text evidence="3">Binds 1 lipoyl cofactor covalently.</text>
</comment>
<dbReference type="NCBIfam" id="NF002270">
    <property type="entry name" value="PRK01202.1"/>
    <property type="match status" value="1"/>
</dbReference>
<evidence type="ECO:0000256" key="3">
    <source>
        <dbReference type="HAMAP-Rule" id="MF_00272"/>
    </source>
</evidence>
<dbReference type="InterPro" id="IPR003016">
    <property type="entry name" value="2-oxoA_DH_lipoyl-BS"/>
</dbReference>
<reference evidence="6 7" key="1">
    <citation type="submission" date="2020-05" db="EMBL/GenBank/DDBJ databases">
        <title>Complete genome sequence of of a novel Thermoleptolyngbya strain isolated from hot springs of Ganzi, Sichuan China.</title>
        <authorList>
            <person name="Tang J."/>
            <person name="Daroch M."/>
            <person name="Li L."/>
            <person name="Waleron K."/>
            <person name="Waleron M."/>
            <person name="Waleron M."/>
        </authorList>
    </citation>
    <scope>NUCLEOTIDE SEQUENCE [LARGE SCALE GENOMIC DNA]</scope>
    <source>
        <strain evidence="6 7">PKUAC-SCTA183</strain>
    </source>
</reference>
<dbReference type="EMBL" id="CP053661">
    <property type="protein sequence ID" value="QKD80853.1"/>
    <property type="molecule type" value="Genomic_DNA"/>
</dbReference>
<evidence type="ECO:0000256" key="4">
    <source>
        <dbReference type="PIRSR" id="PIRSR617453-50"/>
    </source>
</evidence>
<dbReference type="InterPro" id="IPR011053">
    <property type="entry name" value="Single_hybrid_motif"/>
</dbReference>
<dbReference type="Pfam" id="PF01597">
    <property type="entry name" value="GCV_H"/>
    <property type="match status" value="1"/>
</dbReference>
<comment type="function">
    <text evidence="3">The glycine cleavage system catalyzes the degradation of glycine. The H protein shuttles the methylamine group of glycine from the P protein to the T protein.</text>
</comment>
<dbReference type="HAMAP" id="MF_00272">
    <property type="entry name" value="GcvH"/>
    <property type="match status" value="1"/>
</dbReference>
<dbReference type="PROSITE" id="PS00189">
    <property type="entry name" value="LIPOYL"/>
    <property type="match status" value="1"/>
</dbReference>
<evidence type="ECO:0000313" key="7">
    <source>
        <dbReference type="Proteomes" id="UP000505210"/>
    </source>
</evidence>
<comment type="similarity">
    <text evidence="1 3">Belongs to the GcvH family.</text>
</comment>